<dbReference type="AlphaFoldDB" id="A0A0C3QJQ6"/>
<organism evidence="1 2">
    <name type="scientific">Tulasnella calospora MUT 4182</name>
    <dbReference type="NCBI Taxonomy" id="1051891"/>
    <lineage>
        <taxon>Eukaryota</taxon>
        <taxon>Fungi</taxon>
        <taxon>Dikarya</taxon>
        <taxon>Basidiomycota</taxon>
        <taxon>Agaricomycotina</taxon>
        <taxon>Agaricomycetes</taxon>
        <taxon>Cantharellales</taxon>
        <taxon>Tulasnellaceae</taxon>
        <taxon>Tulasnella</taxon>
    </lineage>
</organism>
<evidence type="ECO:0000313" key="1">
    <source>
        <dbReference type="EMBL" id="KIO27386.1"/>
    </source>
</evidence>
<evidence type="ECO:0000313" key="2">
    <source>
        <dbReference type="Proteomes" id="UP000054248"/>
    </source>
</evidence>
<dbReference type="Proteomes" id="UP000054248">
    <property type="component" value="Unassembled WGS sequence"/>
</dbReference>
<name>A0A0C3QJQ6_9AGAM</name>
<accession>A0A0C3QJQ6</accession>
<sequence length="96" mass="11161">SEYKNKGLFPGMFPTLFPFGCGGFEDPQGPVSVSFQKQAEYYLDTSDRSFRYHKYFMFVALNILQRRMARLHTHFTVQRSNFEVVTRKLVALSPAL</sequence>
<dbReference type="HOGENOM" id="CLU_2312699_0_0_1"/>
<dbReference type="EMBL" id="KN823009">
    <property type="protein sequence ID" value="KIO27386.1"/>
    <property type="molecule type" value="Genomic_DNA"/>
</dbReference>
<dbReference type="STRING" id="1051891.A0A0C3QJQ6"/>
<keyword evidence="2" id="KW-1185">Reference proteome</keyword>
<proteinExistence type="predicted"/>
<protein>
    <submittedName>
        <fullName evidence="1">Uncharacterized protein</fullName>
    </submittedName>
</protein>
<dbReference type="OrthoDB" id="432234at2759"/>
<reference evidence="2" key="2">
    <citation type="submission" date="2015-01" db="EMBL/GenBank/DDBJ databases">
        <title>Evolutionary Origins and Diversification of the Mycorrhizal Mutualists.</title>
        <authorList>
            <consortium name="DOE Joint Genome Institute"/>
            <consortium name="Mycorrhizal Genomics Consortium"/>
            <person name="Kohler A."/>
            <person name="Kuo A."/>
            <person name="Nagy L.G."/>
            <person name="Floudas D."/>
            <person name="Copeland A."/>
            <person name="Barry K.W."/>
            <person name="Cichocki N."/>
            <person name="Veneault-Fourrey C."/>
            <person name="LaButti K."/>
            <person name="Lindquist E.A."/>
            <person name="Lipzen A."/>
            <person name="Lundell T."/>
            <person name="Morin E."/>
            <person name="Murat C."/>
            <person name="Riley R."/>
            <person name="Ohm R."/>
            <person name="Sun H."/>
            <person name="Tunlid A."/>
            <person name="Henrissat B."/>
            <person name="Grigoriev I.V."/>
            <person name="Hibbett D.S."/>
            <person name="Martin F."/>
        </authorList>
    </citation>
    <scope>NUCLEOTIDE SEQUENCE [LARGE SCALE GENOMIC DNA]</scope>
    <source>
        <strain evidence="2">MUT 4182</strain>
    </source>
</reference>
<gene>
    <name evidence="1" type="ORF">M407DRAFT_49326</name>
</gene>
<reference evidence="1 2" key="1">
    <citation type="submission" date="2014-04" db="EMBL/GenBank/DDBJ databases">
        <authorList>
            <consortium name="DOE Joint Genome Institute"/>
            <person name="Kuo A."/>
            <person name="Girlanda M."/>
            <person name="Perotto S."/>
            <person name="Kohler A."/>
            <person name="Nagy L.G."/>
            <person name="Floudas D."/>
            <person name="Copeland A."/>
            <person name="Barry K.W."/>
            <person name="Cichocki N."/>
            <person name="Veneault-Fourrey C."/>
            <person name="LaButti K."/>
            <person name="Lindquist E.A."/>
            <person name="Lipzen A."/>
            <person name="Lundell T."/>
            <person name="Morin E."/>
            <person name="Murat C."/>
            <person name="Sun H."/>
            <person name="Tunlid A."/>
            <person name="Henrissat B."/>
            <person name="Grigoriev I.V."/>
            <person name="Hibbett D.S."/>
            <person name="Martin F."/>
            <person name="Nordberg H.P."/>
            <person name="Cantor M.N."/>
            <person name="Hua S.X."/>
        </authorList>
    </citation>
    <scope>NUCLEOTIDE SEQUENCE [LARGE SCALE GENOMIC DNA]</scope>
    <source>
        <strain evidence="1 2">MUT 4182</strain>
    </source>
</reference>
<feature type="non-terminal residue" evidence="1">
    <location>
        <position position="1"/>
    </location>
</feature>
<feature type="non-terminal residue" evidence="1">
    <location>
        <position position="96"/>
    </location>
</feature>